<evidence type="ECO:0000313" key="8">
    <source>
        <dbReference type="Proteomes" id="UP000627781"/>
    </source>
</evidence>
<gene>
    <name evidence="7" type="ORF">H9661_04495</name>
</gene>
<keyword evidence="8" id="KW-1185">Reference proteome</keyword>
<sequence>MIKRLFASLLDQMITFICSVAILFLAELILKVIGFKVNTHEIFLLIFYFVVNVLYFSILENGKNGTSLGKRILKIK</sequence>
<dbReference type="Pfam" id="PF06271">
    <property type="entry name" value="RDD"/>
    <property type="match status" value="1"/>
</dbReference>
<accession>A0ABR8PRA2</accession>
<keyword evidence="4 5" id="KW-0472">Membrane</keyword>
<evidence type="ECO:0000259" key="6">
    <source>
        <dbReference type="Pfam" id="PF06271"/>
    </source>
</evidence>
<name>A0ABR8PRA2_9CLOT</name>
<dbReference type="EMBL" id="JACSRA010000005">
    <property type="protein sequence ID" value="MBD7910614.1"/>
    <property type="molecule type" value="Genomic_DNA"/>
</dbReference>
<feature type="domain" description="RDD" evidence="6">
    <location>
        <begin position="2"/>
        <end position="76"/>
    </location>
</feature>
<evidence type="ECO:0000256" key="1">
    <source>
        <dbReference type="ARBA" id="ARBA00004141"/>
    </source>
</evidence>
<organism evidence="7 8">
    <name type="scientific">Clostridium cibarium</name>
    <dbReference type="NCBI Taxonomy" id="2762247"/>
    <lineage>
        <taxon>Bacteria</taxon>
        <taxon>Bacillati</taxon>
        <taxon>Bacillota</taxon>
        <taxon>Clostridia</taxon>
        <taxon>Eubacteriales</taxon>
        <taxon>Clostridiaceae</taxon>
        <taxon>Clostridium</taxon>
    </lineage>
</organism>
<keyword evidence="3 5" id="KW-1133">Transmembrane helix</keyword>
<dbReference type="RefSeq" id="WP_143315580.1">
    <property type="nucleotide sequence ID" value="NZ_JACSRA010000005.1"/>
</dbReference>
<feature type="transmembrane region" description="Helical" evidence="5">
    <location>
        <begin position="12"/>
        <end position="30"/>
    </location>
</feature>
<comment type="caution">
    <text evidence="7">The sequence shown here is derived from an EMBL/GenBank/DDBJ whole genome shotgun (WGS) entry which is preliminary data.</text>
</comment>
<proteinExistence type="predicted"/>
<feature type="transmembrane region" description="Helical" evidence="5">
    <location>
        <begin position="42"/>
        <end position="59"/>
    </location>
</feature>
<comment type="subcellular location">
    <subcellularLocation>
        <location evidence="1">Membrane</location>
        <topology evidence="1">Multi-pass membrane protein</topology>
    </subcellularLocation>
</comment>
<dbReference type="Proteomes" id="UP000627781">
    <property type="component" value="Unassembled WGS sequence"/>
</dbReference>
<evidence type="ECO:0000256" key="2">
    <source>
        <dbReference type="ARBA" id="ARBA00022692"/>
    </source>
</evidence>
<dbReference type="InterPro" id="IPR010432">
    <property type="entry name" value="RDD"/>
</dbReference>
<evidence type="ECO:0000313" key="7">
    <source>
        <dbReference type="EMBL" id="MBD7910614.1"/>
    </source>
</evidence>
<keyword evidence="2 5" id="KW-0812">Transmembrane</keyword>
<protein>
    <submittedName>
        <fullName evidence="7">RDD family protein</fullName>
    </submittedName>
</protein>
<evidence type="ECO:0000256" key="5">
    <source>
        <dbReference type="SAM" id="Phobius"/>
    </source>
</evidence>
<reference evidence="7 8" key="1">
    <citation type="submission" date="2020-08" db="EMBL/GenBank/DDBJ databases">
        <title>A Genomic Blueprint of the Chicken Gut Microbiome.</title>
        <authorList>
            <person name="Gilroy R."/>
            <person name="Ravi A."/>
            <person name="Getino M."/>
            <person name="Pursley I."/>
            <person name="Horton D.L."/>
            <person name="Alikhan N.-F."/>
            <person name="Baker D."/>
            <person name="Gharbi K."/>
            <person name="Hall N."/>
            <person name="Watson M."/>
            <person name="Adriaenssens E.M."/>
            <person name="Foster-Nyarko E."/>
            <person name="Jarju S."/>
            <person name="Secka A."/>
            <person name="Antonio M."/>
            <person name="Oren A."/>
            <person name="Chaudhuri R."/>
            <person name="La Ragione R.M."/>
            <person name="Hildebrand F."/>
            <person name="Pallen M.J."/>
        </authorList>
    </citation>
    <scope>NUCLEOTIDE SEQUENCE [LARGE SCALE GENOMIC DNA]</scope>
    <source>
        <strain evidence="7 8">Sa3CVN1</strain>
    </source>
</reference>
<evidence type="ECO:0000256" key="4">
    <source>
        <dbReference type="ARBA" id="ARBA00023136"/>
    </source>
</evidence>
<evidence type="ECO:0000256" key="3">
    <source>
        <dbReference type="ARBA" id="ARBA00022989"/>
    </source>
</evidence>